<sequence length="73" mass="8148">MQVRVDEGLPHPPVLGDDVHHLGERGGFQFCGVGHQVLWPWGESGPQRDDVLRALVFTELVRRAGRYRLCTGA</sequence>
<dbReference type="Proteomes" id="UP000588098">
    <property type="component" value="Unassembled WGS sequence"/>
</dbReference>
<dbReference type="RefSeq" id="WP_184577308.1">
    <property type="nucleotide sequence ID" value="NZ_JACHJL010000020.1"/>
</dbReference>
<protein>
    <submittedName>
        <fullName evidence="1">Uncharacterized protein</fullName>
    </submittedName>
</protein>
<reference evidence="1 2" key="1">
    <citation type="submission" date="2020-08" db="EMBL/GenBank/DDBJ databases">
        <title>Genomic Encyclopedia of Type Strains, Phase III (KMG-III): the genomes of soil and plant-associated and newly described type strains.</title>
        <authorList>
            <person name="Whitman W."/>
        </authorList>
    </citation>
    <scope>NUCLEOTIDE SEQUENCE [LARGE SCALE GENOMIC DNA]</scope>
    <source>
        <strain evidence="1 2">CECT 8305</strain>
    </source>
</reference>
<keyword evidence="2" id="KW-1185">Reference proteome</keyword>
<accession>A0A7W9QF42</accession>
<name>A0A7W9QF42_9ACTN</name>
<evidence type="ECO:0000313" key="2">
    <source>
        <dbReference type="Proteomes" id="UP000588098"/>
    </source>
</evidence>
<evidence type="ECO:0000313" key="1">
    <source>
        <dbReference type="EMBL" id="MBB5938976.1"/>
    </source>
</evidence>
<comment type="caution">
    <text evidence="1">The sequence shown here is derived from an EMBL/GenBank/DDBJ whole genome shotgun (WGS) entry which is preliminary data.</text>
</comment>
<dbReference type="EMBL" id="JACHJL010000020">
    <property type="protein sequence ID" value="MBB5938976.1"/>
    <property type="molecule type" value="Genomic_DNA"/>
</dbReference>
<organism evidence="1 2">
    <name type="scientific">Streptomyces zagrosensis</name>
    <dbReference type="NCBI Taxonomy" id="1042984"/>
    <lineage>
        <taxon>Bacteria</taxon>
        <taxon>Bacillati</taxon>
        <taxon>Actinomycetota</taxon>
        <taxon>Actinomycetes</taxon>
        <taxon>Kitasatosporales</taxon>
        <taxon>Streptomycetaceae</taxon>
        <taxon>Streptomyces</taxon>
    </lineage>
</organism>
<gene>
    <name evidence="1" type="ORF">FHS42_006068</name>
</gene>
<proteinExistence type="predicted"/>
<dbReference type="AlphaFoldDB" id="A0A7W9QF42"/>